<comment type="caution">
    <text evidence="2">The sequence shown here is derived from an EMBL/GenBank/DDBJ whole genome shotgun (WGS) entry which is preliminary data.</text>
</comment>
<evidence type="ECO:0000313" key="2">
    <source>
        <dbReference type="EMBL" id="VTJ51220.1"/>
    </source>
</evidence>
<evidence type="ECO:0000313" key="3">
    <source>
        <dbReference type="Proteomes" id="UP000335636"/>
    </source>
</evidence>
<name>A0A5E4A1X3_MARMO</name>
<organism evidence="2 3">
    <name type="scientific">Marmota monax</name>
    <name type="common">Woodchuck</name>
    <dbReference type="NCBI Taxonomy" id="9995"/>
    <lineage>
        <taxon>Eukaryota</taxon>
        <taxon>Metazoa</taxon>
        <taxon>Chordata</taxon>
        <taxon>Craniata</taxon>
        <taxon>Vertebrata</taxon>
        <taxon>Euteleostomi</taxon>
        <taxon>Mammalia</taxon>
        <taxon>Eutheria</taxon>
        <taxon>Euarchontoglires</taxon>
        <taxon>Glires</taxon>
        <taxon>Rodentia</taxon>
        <taxon>Sciuromorpha</taxon>
        <taxon>Sciuridae</taxon>
        <taxon>Xerinae</taxon>
        <taxon>Marmotini</taxon>
        <taxon>Marmota</taxon>
    </lineage>
</organism>
<gene>
    <name evidence="2" type="ORF">MONAX_5E038917</name>
</gene>
<dbReference type="AlphaFoldDB" id="A0A5E4A1X3"/>
<feature type="compositionally biased region" description="Low complexity" evidence="1">
    <location>
        <begin position="101"/>
        <end position="116"/>
    </location>
</feature>
<feature type="compositionally biased region" description="Basic and acidic residues" evidence="1">
    <location>
        <begin position="26"/>
        <end position="49"/>
    </location>
</feature>
<accession>A0A5E4A1X3</accession>
<reference evidence="2" key="1">
    <citation type="submission" date="2019-04" db="EMBL/GenBank/DDBJ databases">
        <authorList>
            <person name="Alioto T."/>
            <person name="Alioto T."/>
        </authorList>
    </citation>
    <scope>NUCLEOTIDE SEQUENCE [LARGE SCALE GENOMIC DNA]</scope>
</reference>
<dbReference type="EMBL" id="CABDUW010000002">
    <property type="protein sequence ID" value="VTJ51220.1"/>
    <property type="molecule type" value="Genomic_DNA"/>
</dbReference>
<feature type="region of interest" description="Disordered" evidence="1">
    <location>
        <begin position="25"/>
        <end position="165"/>
    </location>
</feature>
<sequence>MAAAVTAREHRAQGAIAGRLVLHFGKIPDDPRRSQRIPDDPRRPQRIPEDPLDGAYKAGAVGANGHCVGHQCGHRTEHKTGAPPAESHKGHREHVERRPAAARPAGGSAPSSPIAAELPRPARPGQRSLGSLLRSRKDVPWWPRRGLGGNQHRASPGEDPRSSRARWLPGREFRCAPITTDVNWCRVNYGNARSRAYRLHL</sequence>
<dbReference type="Proteomes" id="UP000335636">
    <property type="component" value="Unassembled WGS sequence"/>
</dbReference>
<keyword evidence="3" id="KW-1185">Reference proteome</keyword>
<evidence type="ECO:0000256" key="1">
    <source>
        <dbReference type="SAM" id="MobiDB-lite"/>
    </source>
</evidence>
<proteinExistence type="predicted"/>
<protein>
    <submittedName>
        <fullName evidence="2">Uncharacterized protein</fullName>
    </submittedName>
</protein>